<keyword evidence="5" id="KW-0479">Metal-binding</keyword>
<dbReference type="PANTHER" id="PTHR42904:SF6">
    <property type="entry name" value="NAD-CAPPED RNA HYDROLASE NUDT12"/>
    <property type="match status" value="1"/>
</dbReference>
<evidence type="ECO:0000256" key="7">
    <source>
        <dbReference type="ARBA" id="ARBA00022842"/>
    </source>
</evidence>
<accession>A0A2R4XNQ1</accession>
<dbReference type="GO" id="GO:0035529">
    <property type="term" value="F:NADH pyrophosphatase activity"/>
    <property type="evidence" value="ECO:0007669"/>
    <property type="project" value="TreeGrafter"/>
</dbReference>
<dbReference type="GO" id="GO:0046872">
    <property type="term" value="F:metal ion binding"/>
    <property type="evidence" value="ECO:0007669"/>
    <property type="project" value="UniProtKB-KW"/>
</dbReference>
<keyword evidence="8" id="KW-0520">NAD</keyword>
<dbReference type="PROSITE" id="PS51462">
    <property type="entry name" value="NUDIX"/>
    <property type="match status" value="1"/>
</dbReference>
<dbReference type="InterPro" id="IPR015797">
    <property type="entry name" value="NUDIX_hydrolase-like_dom_sf"/>
</dbReference>
<dbReference type="GO" id="GO:0006742">
    <property type="term" value="P:NADP+ catabolic process"/>
    <property type="evidence" value="ECO:0007669"/>
    <property type="project" value="TreeGrafter"/>
</dbReference>
<dbReference type="PROSITE" id="PS00893">
    <property type="entry name" value="NUDIX_BOX"/>
    <property type="match status" value="1"/>
</dbReference>
<dbReference type="Pfam" id="PF09297">
    <property type="entry name" value="Zn_ribbon_NUD"/>
    <property type="match status" value="1"/>
</dbReference>
<protein>
    <recommendedName>
        <fullName evidence="4">NAD(+) diphosphatase</fullName>
        <ecNumber evidence="4">3.6.1.22</ecNumber>
    </recommendedName>
</protein>
<evidence type="ECO:0000259" key="10">
    <source>
        <dbReference type="PROSITE" id="PS51462"/>
    </source>
</evidence>
<dbReference type="InterPro" id="IPR049734">
    <property type="entry name" value="NudC-like_C"/>
</dbReference>
<evidence type="ECO:0000256" key="3">
    <source>
        <dbReference type="ARBA" id="ARBA00009595"/>
    </source>
</evidence>
<dbReference type="Pfam" id="PF00293">
    <property type="entry name" value="NUDIX"/>
    <property type="match status" value="1"/>
</dbReference>
<evidence type="ECO:0000256" key="5">
    <source>
        <dbReference type="ARBA" id="ARBA00022723"/>
    </source>
</evidence>
<dbReference type="InterPro" id="IPR050241">
    <property type="entry name" value="NAD-cap_RNA_hydrolase_NudC"/>
</dbReference>
<dbReference type="Pfam" id="PF09296">
    <property type="entry name" value="NUDIX-like"/>
    <property type="match status" value="1"/>
</dbReference>
<feature type="domain" description="Nudix hydrolase" evidence="10">
    <location>
        <begin position="129"/>
        <end position="255"/>
    </location>
</feature>
<comment type="similarity">
    <text evidence="3">Belongs to the Nudix hydrolase family. NudC subfamily.</text>
</comment>
<proteinExistence type="inferred from homology"/>
<comment type="cofactor">
    <cofactor evidence="2">
        <name>Zn(2+)</name>
        <dbReference type="ChEBI" id="CHEBI:29105"/>
    </cofactor>
</comment>
<comment type="cofactor">
    <cofactor evidence="1">
        <name>Mg(2+)</name>
        <dbReference type="ChEBI" id="CHEBI:18420"/>
    </cofactor>
</comment>
<dbReference type="InterPro" id="IPR015376">
    <property type="entry name" value="Znr_NADH_PPase"/>
</dbReference>
<name>A0A2R4XNQ1_9BURK</name>
<dbReference type="InterPro" id="IPR020084">
    <property type="entry name" value="NUDIX_hydrolase_CS"/>
</dbReference>
<dbReference type="Gene3D" id="3.90.79.20">
    <property type="match status" value="1"/>
</dbReference>
<sequence length="258" mass="29131">MQQDVYWIVRFQQRILIDTFNPEGPSFLNHTAFLQYEHTPPIMVGHWNGVPCYATDLSELPEGFPVEAVHLRQLFSVAGPEAFALAGRATQLIDWQSTHQFCGRCGSPTQLMHHEYVMHCNACGLNSYPRISPAVMVLVRRGFQLLLARSPHFRPGVFSALAGFVEAGETLEECARREVMEEVGIEIGHMRYFESQSWPFPNSLMIAFVAEYAGGEITPDPSEIEAADWFDIDNLPRLPDQVSIARRLIDSAVRELLP</sequence>
<evidence type="ECO:0000256" key="6">
    <source>
        <dbReference type="ARBA" id="ARBA00022801"/>
    </source>
</evidence>
<reference evidence="11 12" key="1">
    <citation type="submission" date="2018-04" db="EMBL/GenBank/DDBJ databases">
        <title>Bordetella sp. HZ20 isolated from seawater.</title>
        <authorList>
            <person name="Sun C."/>
        </authorList>
    </citation>
    <scope>NUCLEOTIDE SEQUENCE [LARGE SCALE GENOMIC DNA]</scope>
    <source>
        <strain evidence="11 12">HZ20</strain>
    </source>
</reference>
<dbReference type="KEGG" id="boz:DBV39_18610"/>
<dbReference type="EC" id="3.6.1.22" evidence="4"/>
<keyword evidence="6" id="KW-0378">Hydrolase</keyword>
<dbReference type="Proteomes" id="UP000244571">
    <property type="component" value="Chromosome"/>
</dbReference>
<gene>
    <name evidence="11" type="ORF">DBV39_18610</name>
</gene>
<dbReference type="EMBL" id="CP028901">
    <property type="protein sequence ID" value="AWB35421.1"/>
    <property type="molecule type" value="Genomic_DNA"/>
</dbReference>
<keyword evidence="12" id="KW-1185">Reference proteome</keyword>
<organism evidence="11 12">
    <name type="scientific">Orrella marina</name>
    <dbReference type="NCBI Taxonomy" id="2163011"/>
    <lineage>
        <taxon>Bacteria</taxon>
        <taxon>Pseudomonadati</taxon>
        <taxon>Pseudomonadota</taxon>
        <taxon>Betaproteobacteria</taxon>
        <taxon>Burkholderiales</taxon>
        <taxon>Alcaligenaceae</taxon>
        <taxon>Orrella</taxon>
    </lineage>
</organism>
<dbReference type="InterPro" id="IPR015375">
    <property type="entry name" value="NADH_PPase-like_N"/>
</dbReference>
<evidence type="ECO:0000256" key="2">
    <source>
        <dbReference type="ARBA" id="ARBA00001947"/>
    </source>
</evidence>
<evidence type="ECO:0000256" key="8">
    <source>
        <dbReference type="ARBA" id="ARBA00023027"/>
    </source>
</evidence>
<dbReference type="GO" id="GO:0019677">
    <property type="term" value="P:NAD+ catabolic process"/>
    <property type="evidence" value="ECO:0007669"/>
    <property type="project" value="TreeGrafter"/>
</dbReference>
<evidence type="ECO:0000313" key="11">
    <source>
        <dbReference type="EMBL" id="AWB35421.1"/>
    </source>
</evidence>
<dbReference type="GO" id="GO:0005829">
    <property type="term" value="C:cytosol"/>
    <property type="evidence" value="ECO:0007669"/>
    <property type="project" value="TreeGrafter"/>
</dbReference>
<evidence type="ECO:0000256" key="4">
    <source>
        <dbReference type="ARBA" id="ARBA00012381"/>
    </source>
</evidence>
<dbReference type="PANTHER" id="PTHR42904">
    <property type="entry name" value="NUDIX HYDROLASE, NUDC SUBFAMILY"/>
    <property type="match status" value="1"/>
</dbReference>
<evidence type="ECO:0000256" key="9">
    <source>
        <dbReference type="ARBA" id="ARBA00023679"/>
    </source>
</evidence>
<dbReference type="Gene3D" id="3.90.79.10">
    <property type="entry name" value="Nucleoside Triphosphate Pyrophosphohydrolase"/>
    <property type="match status" value="1"/>
</dbReference>
<dbReference type="NCBIfam" id="NF001299">
    <property type="entry name" value="PRK00241.1"/>
    <property type="match status" value="1"/>
</dbReference>
<dbReference type="AlphaFoldDB" id="A0A2R4XNQ1"/>
<evidence type="ECO:0000313" key="12">
    <source>
        <dbReference type="Proteomes" id="UP000244571"/>
    </source>
</evidence>
<evidence type="ECO:0000256" key="1">
    <source>
        <dbReference type="ARBA" id="ARBA00001946"/>
    </source>
</evidence>
<comment type="catalytic activity">
    <reaction evidence="9">
        <text>a 5'-end NAD(+)-phospho-ribonucleoside in mRNA + H2O = a 5'-end phospho-adenosine-phospho-ribonucleoside in mRNA + beta-nicotinamide D-ribonucleotide + 2 H(+)</text>
        <dbReference type="Rhea" id="RHEA:60876"/>
        <dbReference type="Rhea" id="RHEA-COMP:15698"/>
        <dbReference type="Rhea" id="RHEA-COMP:15719"/>
        <dbReference type="ChEBI" id="CHEBI:14649"/>
        <dbReference type="ChEBI" id="CHEBI:15377"/>
        <dbReference type="ChEBI" id="CHEBI:15378"/>
        <dbReference type="ChEBI" id="CHEBI:144029"/>
        <dbReference type="ChEBI" id="CHEBI:144051"/>
    </reaction>
    <physiologicalReaction direction="left-to-right" evidence="9">
        <dbReference type="Rhea" id="RHEA:60877"/>
    </physiologicalReaction>
</comment>
<dbReference type="SUPFAM" id="SSF55811">
    <property type="entry name" value="Nudix"/>
    <property type="match status" value="2"/>
</dbReference>
<dbReference type="OrthoDB" id="9791656at2"/>
<dbReference type="InterPro" id="IPR000086">
    <property type="entry name" value="NUDIX_hydrolase_dom"/>
</dbReference>
<dbReference type="RefSeq" id="WP_108622877.1">
    <property type="nucleotide sequence ID" value="NZ_CP028901.1"/>
</dbReference>
<keyword evidence="7" id="KW-0460">Magnesium</keyword>
<dbReference type="CDD" id="cd03429">
    <property type="entry name" value="NUDIX_NADH_pyrophosphatase_Nudt13"/>
    <property type="match status" value="1"/>
</dbReference>